<evidence type="ECO:0000256" key="6">
    <source>
        <dbReference type="ARBA" id="ARBA00023295"/>
    </source>
</evidence>
<dbReference type="VEuPathDB" id="FungiDB:DIURU_000035"/>
<dbReference type="Proteomes" id="UP000449547">
    <property type="component" value="Unassembled WGS sequence"/>
</dbReference>
<evidence type="ECO:0000256" key="9">
    <source>
        <dbReference type="SAM" id="MobiDB-lite"/>
    </source>
</evidence>
<dbReference type="InterPro" id="IPR040720">
    <property type="entry name" value="GH81_C"/>
</dbReference>
<feature type="compositionally biased region" description="Low complexity" evidence="9">
    <location>
        <begin position="63"/>
        <end position="84"/>
    </location>
</feature>
<dbReference type="OrthoDB" id="4473401at2759"/>
<dbReference type="GO" id="GO:0042973">
    <property type="term" value="F:glucan endo-1,3-beta-D-glucosidase activity"/>
    <property type="evidence" value="ECO:0007669"/>
    <property type="project" value="UniProtKB-EC"/>
</dbReference>
<dbReference type="Pfam" id="PF17652">
    <property type="entry name" value="Glyco_hydro81C"/>
    <property type="match status" value="1"/>
</dbReference>
<evidence type="ECO:0000256" key="4">
    <source>
        <dbReference type="ARBA" id="ARBA00022801"/>
    </source>
</evidence>
<accession>A0A642V009</accession>
<comment type="caution">
    <text evidence="12">The sequence shown here is derived from an EMBL/GenBank/DDBJ whole genome shotgun (WGS) entry which is preliminary data.</text>
</comment>
<evidence type="ECO:0000256" key="2">
    <source>
        <dbReference type="ARBA" id="ARBA00010730"/>
    </source>
</evidence>
<feature type="domain" description="Glycosyl hydrolase family 81 N-terminal" evidence="10">
    <location>
        <begin position="111"/>
        <end position="411"/>
    </location>
</feature>
<evidence type="ECO:0000313" key="13">
    <source>
        <dbReference type="Proteomes" id="UP000449547"/>
    </source>
</evidence>
<feature type="compositionally biased region" description="Basic and acidic residues" evidence="9">
    <location>
        <begin position="9"/>
        <end position="22"/>
    </location>
</feature>
<keyword evidence="6" id="KW-0326">Glycosidase</keyword>
<feature type="region of interest" description="Disordered" evidence="9">
    <location>
        <begin position="1"/>
        <end position="94"/>
    </location>
</feature>
<name>A0A642V009_DIURU</name>
<keyword evidence="4" id="KW-0378">Hydrolase</keyword>
<dbReference type="Pfam" id="PF03639">
    <property type="entry name" value="Glyco_hydro_81"/>
    <property type="match status" value="1"/>
</dbReference>
<dbReference type="GO" id="GO:0052861">
    <property type="term" value="F:endo-1,3(4)-beta-glucanase activity"/>
    <property type="evidence" value="ECO:0007669"/>
    <property type="project" value="InterPro"/>
</dbReference>
<dbReference type="GO" id="GO:0071555">
    <property type="term" value="P:cell wall organization"/>
    <property type="evidence" value="ECO:0007669"/>
    <property type="project" value="UniProtKB-KW"/>
</dbReference>
<dbReference type="PROSITE" id="PS52008">
    <property type="entry name" value="GH81"/>
    <property type="match status" value="1"/>
</dbReference>
<organism evidence="12 13">
    <name type="scientific">Diutina rugosa</name>
    <name type="common">Yeast</name>
    <name type="synonym">Candida rugosa</name>
    <dbReference type="NCBI Taxonomy" id="5481"/>
    <lineage>
        <taxon>Eukaryota</taxon>
        <taxon>Fungi</taxon>
        <taxon>Dikarya</taxon>
        <taxon>Ascomycota</taxon>
        <taxon>Saccharomycotina</taxon>
        <taxon>Pichiomycetes</taxon>
        <taxon>Debaryomycetaceae</taxon>
        <taxon>Diutina</taxon>
    </lineage>
</organism>
<dbReference type="FunFam" id="1.10.287.1170:FF:000001">
    <property type="entry name" value="Endo-1,3-beta-glucanase Engl1"/>
    <property type="match status" value="1"/>
</dbReference>
<comment type="similarity">
    <text evidence="2">Belongs to the glycosyl hydrolase 81 family.</text>
</comment>
<dbReference type="Gene3D" id="1.10.287.1170">
    <property type="entry name" value="glycoside hydrolase family 81 endo-[beta] glucanase"/>
    <property type="match status" value="1"/>
</dbReference>
<dbReference type="AlphaFoldDB" id="A0A642V009"/>
<keyword evidence="5" id="KW-0119">Carbohydrate metabolism</keyword>
<keyword evidence="7" id="KW-0961">Cell wall biogenesis/degradation</keyword>
<dbReference type="EC" id="3.2.1.39" evidence="3"/>
<evidence type="ECO:0000313" key="12">
    <source>
        <dbReference type="EMBL" id="KAA8908722.1"/>
    </source>
</evidence>
<dbReference type="GeneID" id="54778688"/>
<evidence type="ECO:0000259" key="10">
    <source>
        <dbReference type="Pfam" id="PF03639"/>
    </source>
</evidence>
<dbReference type="PANTHER" id="PTHR31983:SF0">
    <property type="entry name" value="GLUCAN ENDO-1,3-BETA-D-GLUCOSIDASE 2"/>
    <property type="match status" value="1"/>
</dbReference>
<dbReference type="EMBL" id="SWFT01000004">
    <property type="protein sequence ID" value="KAA8908722.1"/>
    <property type="molecule type" value="Genomic_DNA"/>
</dbReference>
<evidence type="ECO:0000256" key="5">
    <source>
        <dbReference type="ARBA" id="ARBA00023277"/>
    </source>
</evidence>
<protein>
    <recommendedName>
        <fullName evidence="3">glucan endo-1,3-beta-D-glucosidase</fullName>
        <ecNumber evidence="3">3.2.1.39</ecNumber>
    </recommendedName>
</protein>
<dbReference type="Gene3D" id="1.20.5.420">
    <property type="entry name" value="Immunoglobulin FC, subunit C"/>
    <property type="match status" value="1"/>
</dbReference>
<sequence length="777" mass="86719">MGLIRHAIKKFERLNVNHDNDKQQPLAPQQQQQQQQQQQAPQQHQPESPQQPYSRPPAPLPPQSSSKPQSKSASAPAFKPPASSGGDAGIFGAPIATGEPPKIYTKINHAVLPRGCSHGPNDAPLQTNNFASNLALDDQTFPVWPLPYSLWVTRDPEQIPGMAFNHTEAKQRVFGPDPQQNPAQYFFNPPKIKSWVFSAEGLATNATLSIANISKFSANTRFEVNGGTVEFPIVQGMGFVTAIYKGATPVINSQVGVHHWDEVGQVGNMIKYKAVLFNEVVWSVYVSGGRLNLENPNVIKGGFNQGFIQIARGESRAYDDTAGCWPVDVQLGGDDSTYTLSYQLSGQSSSGKTLLWTLPHQYETLAANNDMVDAQMQLDSPVKGVMKAFVANQIKVTEQDLPRGISFDPWSERVSQPQYSQQALDLIRAAASSEVQEDVVGMANIDSMYTSGKILDKYAHIAWVTKFVLKDDQLTATVLDKLKKAIDIFAQNKQKFPLRYDTMWKGIVSSAEPAADFGNANYNDHHFHYGYHIHAIALVAKVDPNYLNEYPHVREYATTLLRDVASPQADAFFPQFRSFDWYHGHSWAHGLFPSGDGKNEESSSEDYHCYFGMKLWAQVIGDQAMEARANLILAIMRRSINKYMLYSLDNKVEPQQFIGNMVSGIHFENKIDYSTFFGRGSVGDEWIHGIHMLPTTPISNYMRGSKYIKEEWDRWLAPVIDRVDDGWKGICLLNYGGYDARAAYSFFAGDNFKPHLIDNGMSRTWSLAYLAGIGGDR</sequence>
<evidence type="ECO:0000256" key="8">
    <source>
        <dbReference type="ARBA" id="ARBA00023326"/>
    </source>
</evidence>
<gene>
    <name evidence="12" type="ORF">DIURU_000035</name>
</gene>
<dbReference type="GO" id="GO:0000272">
    <property type="term" value="P:polysaccharide catabolic process"/>
    <property type="evidence" value="ECO:0007669"/>
    <property type="project" value="UniProtKB-KW"/>
</dbReference>
<dbReference type="InterPro" id="IPR040451">
    <property type="entry name" value="GH81_N"/>
</dbReference>
<reference evidence="12 13" key="1">
    <citation type="submission" date="2019-07" db="EMBL/GenBank/DDBJ databases">
        <title>Genome assembly of two rare yeast pathogens: Diutina rugosa and Trichomonascus ciferrii.</title>
        <authorList>
            <person name="Mixao V."/>
            <person name="Saus E."/>
            <person name="Hansen A."/>
            <person name="Lass-Flor C."/>
            <person name="Gabaldon T."/>
        </authorList>
    </citation>
    <scope>NUCLEOTIDE SEQUENCE [LARGE SCALE GENOMIC DNA]</scope>
    <source>
        <strain evidence="12 13">CBS 613</strain>
    </source>
</reference>
<dbReference type="GO" id="GO:0009986">
    <property type="term" value="C:cell surface"/>
    <property type="evidence" value="ECO:0007669"/>
    <property type="project" value="TreeGrafter"/>
</dbReference>
<dbReference type="RefSeq" id="XP_034015150.1">
    <property type="nucleotide sequence ID" value="XM_034156268.1"/>
</dbReference>
<evidence type="ECO:0000259" key="11">
    <source>
        <dbReference type="Pfam" id="PF17652"/>
    </source>
</evidence>
<evidence type="ECO:0000256" key="7">
    <source>
        <dbReference type="ARBA" id="ARBA00023316"/>
    </source>
</evidence>
<dbReference type="OMA" id="WCLPHHQ"/>
<dbReference type="InterPro" id="IPR005200">
    <property type="entry name" value="Endo-beta-glucanase"/>
</dbReference>
<feature type="compositionally biased region" description="Low complexity" evidence="9">
    <location>
        <begin position="23"/>
        <end position="53"/>
    </location>
</feature>
<dbReference type="PANTHER" id="PTHR31983">
    <property type="entry name" value="ENDO-1,3(4)-BETA-GLUCANASE 1"/>
    <property type="match status" value="1"/>
</dbReference>
<evidence type="ECO:0000256" key="1">
    <source>
        <dbReference type="ARBA" id="ARBA00000382"/>
    </source>
</evidence>
<keyword evidence="13" id="KW-1185">Reference proteome</keyword>
<evidence type="ECO:0000256" key="3">
    <source>
        <dbReference type="ARBA" id="ARBA00012780"/>
    </source>
</evidence>
<proteinExistence type="inferred from homology"/>
<keyword evidence="8" id="KW-0624">Polysaccharide degradation</keyword>
<dbReference type="Gene3D" id="2.70.98.30">
    <property type="entry name" value="Golgi alpha-mannosidase II, domain 4"/>
    <property type="match status" value="1"/>
</dbReference>
<feature type="domain" description="Glycosyl hydrolase family 81 C-terminal" evidence="11">
    <location>
        <begin position="418"/>
        <end position="767"/>
    </location>
</feature>
<comment type="catalytic activity">
    <reaction evidence="1">
        <text>Hydrolysis of (1-&gt;3)-beta-D-glucosidic linkages in (1-&gt;3)-beta-D-glucans.</text>
        <dbReference type="EC" id="3.2.1.39"/>
    </reaction>
</comment>